<sequence length="233" mass="26878">MSESDDSKKVSNNDLRNSQISGSIINSDTLHANQIGNNTFNININDSFQLQQIFQEFLVAKIEKSVTLPEKDKKDVIGYFNQNKNSEINGKDDLLSIVEKIGNSETIYSHYLIAKYLETNKARCNLTMFAIASTLRNIDINKFYKKDENVYKAVKVFCDLLFVCLEWLYNSVKSFSALRIKDKDKKRLSSCPYELMEYAFGVLKKEAEGWTENAEVAKEVEIYLNLLLRQIYD</sequence>
<protein>
    <submittedName>
        <fullName evidence="1">Uncharacterized protein</fullName>
    </submittedName>
</protein>
<evidence type="ECO:0000313" key="2">
    <source>
        <dbReference type="Proteomes" id="UP001629223"/>
    </source>
</evidence>
<dbReference type="RefSeq" id="WP_038093819.1">
    <property type="nucleotide sequence ID" value="NZ_JBFPMW010000024.1"/>
</dbReference>
<organism evidence="1 2">
    <name type="scientific">Tolypothrix campylonemoides VB511288_2</name>
    <dbReference type="NCBI Taxonomy" id="3232311"/>
    <lineage>
        <taxon>Bacteria</taxon>
        <taxon>Bacillati</taxon>
        <taxon>Cyanobacteriota</taxon>
        <taxon>Cyanophyceae</taxon>
        <taxon>Nostocales</taxon>
        <taxon>Tolypothrichaceae</taxon>
        <taxon>Tolypothrix</taxon>
    </lineage>
</organism>
<proteinExistence type="predicted"/>
<reference evidence="1 2" key="1">
    <citation type="submission" date="2024-07" db="EMBL/GenBank/DDBJ databases">
        <authorList>
            <person name="Tripathy S."/>
        </authorList>
    </citation>
    <scope>NUCLEOTIDE SEQUENCE [LARGE SCALE GENOMIC DNA]</scope>
    <source>
        <strain evidence="1 2">VB511288_2</strain>
    </source>
</reference>
<evidence type="ECO:0000313" key="1">
    <source>
        <dbReference type="EMBL" id="MFL9823057.1"/>
    </source>
</evidence>
<keyword evidence="2" id="KW-1185">Reference proteome</keyword>
<dbReference type="Proteomes" id="UP001629223">
    <property type="component" value="Unassembled WGS sequence"/>
</dbReference>
<accession>A0ABW8XNW1</accession>
<dbReference type="EMBL" id="JBFPMW010000024">
    <property type="protein sequence ID" value="MFL9823057.1"/>
    <property type="molecule type" value="Genomic_DNA"/>
</dbReference>
<comment type="caution">
    <text evidence="1">The sequence shown here is derived from an EMBL/GenBank/DDBJ whole genome shotgun (WGS) entry which is preliminary data.</text>
</comment>
<gene>
    <name evidence="1" type="ORF">AB0756_39130</name>
</gene>
<name>A0ABW8XNW1_9CYAN</name>